<dbReference type="PANTHER" id="PTHR10457:SF7">
    <property type="entry name" value="GALACTOKINASE-RELATED"/>
    <property type="match status" value="1"/>
</dbReference>
<dbReference type="GO" id="GO:0006012">
    <property type="term" value="P:galactose metabolic process"/>
    <property type="evidence" value="ECO:0007669"/>
    <property type="project" value="UniProtKB-UniRule"/>
</dbReference>
<keyword evidence="10" id="KW-0119">Carbohydrate metabolism</keyword>
<evidence type="ECO:0000259" key="13">
    <source>
        <dbReference type="Pfam" id="PF08544"/>
    </source>
</evidence>
<dbReference type="OrthoDB" id="250531at2"/>
<dbReference type="PROSITE" id="PS00106">
    <property type="entry name" value="GALACTOKINASE"/>
    <property type="match status" value="1"/>
</dbReference>
<feature type="domain" description="GHMP kinase N-terminal" evidence="12">
    <location>
        <begin position="87"/>
        <end position="173"/>
    </location>
</feature>
<keyword evidence="16" id="KW-1185">Reference proteome</keyword>
<comment type="caution">
    <text evidence="15">The sequence shown here is derived from an EMBL/GenBank/DDBJ whole genome shotgun (WGS) entry which is preliminary data.</text>
</comment>
<keyword evidence="7" id="KW-0067">ATP-binding</keyword>
<dbReference type="InterPro" id="IPR036554">
    <property type="entry name" value="GHMP_kinase_C_sf"/>
</dbReference>
<reference evidence="15 16" key="1">
    <citation type="submission" date="2018-09" db="EMBL/GenBank/DDBJ databases">
        <title>YIM 75000 draft genome.</title>
        <authorList>
            <person name="Tang S."/>
            <person name="Feng Y."/>
        </authorList>
    </citation>
    <scope>NUCLEOTIDE SEQUENCE [LARGE SCALE GENOMIC DNA]</scope>
    <source>
        <strain evidence="15 16">YIM 75000</strain>
    </source>
</reference>
<accession>A0A3A3Z973</accession>
<dbReference type="GO" id="GO:0005524">
    <property type="term" value="F:ATP binding"/>
    <property type="evidence" value="ECO:0007669"/>
    <property type="project" value="UniProtKB-UniRule"/>
</dbReference>
<dbReference type="Pfam" id="PF08544">
    <property type="entry name" value="GHMP_kinases_C"/>
    <property type="match status" value="1"/>
</dbReference>
<dbReference type="FunFam" id="3.30.70.890:FF:000001">
    <property type="entry name" value="Galactokinase"/>
    <property type="match status" value="1"/>
</dbReference>
<dbReference type="GO" id="GO:0005829">
    <property type="term" value="C:cytosol"/>
    <property type="evidence" value="ECO:0007669"/>
    <property type="project" value="TreeGrafter"/>
</dbReference>
<evidence type="ECO:0000256" key="5">
    <source>
        <dbReference type="ARBA" id="ARBA00022741"/>
    </source>
</evidence>
<dbReference type="Gene3D" id="3.30.230.10">
    <property type="match status" value="1"/>
</dbReference>
<dbReference type="Gene3D" id="3.30.70.890">
    <property type="entry name" value="GHMP kinase, C-terminal domain"/>
    <property type="match status" value="1"/>
</dbReference>
<dbReference type="Proteomes" id="UP000265614">
    <property type="component" value="Unassembled WGS sequence"/>
</dbReference>
<sequence length="374" mass="39243">MLEEFDRRHGGEPEGVWLAPGRANLIGEHTDYNDGWVLPFAIDRGTYAAVRRRDDGRVSVATTAPLPALEVGLDDVGPGRVEGWAAYPLGVLWSLRQDGHDVPGLDLVLHSTVPSGAGLSSSAALTCSVALAVDELLGLGLHRSDLAAHARRAENEVAGAPTGPMDQLASVHGAQDHAVLIDCRSVEVTQVALGLEQAGLALVVVDTKASHQLVDGGYGDRRRACEEAARALGVPALRDAMLDALAAADLDPVVARRARHVVTEDARVLEVVDLVRAGRPREVGPLLDASHASLRDDFEVSVPELDVAVDAAHEAGALGARMVGGGFGGSVLALVPQGQEEAVGQRARERFAERGWDAPEGFVVAPAAGARRVR</sequence>
<evidence type="ECO:0000256" key="9">
    <source>
        <dbReference type="ARBA" id="ARBA00023144"/>
    </source>
</evidence>
<dbReference type="AlphaFoldDB" id="A0A3A3Z973"/>
<dbReference type="PANTHER" id="PTHR10457">
    <property type="entry name" value="MEVALONATE KINASE/GALACTOKINASE"/>
    <property type="match status" value="1"/>
</dbReference>
<comment type="similarity">
    <text evidence="1">Belongs to the GHMP kinase family. GalK subfamily.</text>
</comment>
<keyword evidence="8" id="KW-0460">Magnesium</keyword>
<evidence type="ECO:0000256" key="4">
    <source>
        <dbReference type="ARBA" id="ARBA00022723"/>
    </source>
</evidence>
<keyword evidence="4" id="KW-0479">Metal-binding</keyword>
<dbReference type="InterPro" id="IPR019741">
    <property type="entry name" value="Galactokinase_CS"/>
</dbReference>
<dbReference type="GO" id="GO:0046872">
    <property type="term" value="F:metal ion binding"/>
    <property type="evidence" value="ECO:0007669"/>
    <property type="project" value="UniProtKB-KW"/>
</dbReference>
<dbReference type="InterPro" id="IPR006206">
    <property type="entry name" value="Mevalonate/galactokinase"/>
</dbReference>
<dbReference type="SUPFAM" id="SSF54211">
    <property type="entry name" value="Ribosomal protein S5 domain 2-like"/>
    <property type="match status" value="1"/>
</dbReference>
<dbReference type="Pfam" id="PF10509">
    <property type="entry name" value="GalKase_gal_bdg"/>
    <property type="match status" value="1"/>
</dbReference>
<keyword evidence="9" id="KW-0299">Galactose metabolism</keyword>
<evidence type="ECO:0000259" key="14">
    <source>
        <dbReference type="Pfam" id="PF10509"/>
    </source>
</evidence>
<keyword evidence="6 15" id="KW-0418">Kinase</keyword>
<dbReference type="InterPro" id="IPR020568">
    <property type="entry name" value="Ribosomal_Su5_D2-typ_SF"/>
</dbReference>
<dbReference type="PRINTS" id="PR00473">
    <property type="entry name" value="GALCTOKINASE"/>
</dbReference>
<dbReference type="Pfam" id="PF00288">
    <property type="entry name" value="GHMP_kinases_N"/>
    <property type="match status" value="1"/>
</dbReference>
<keyword evidence="5" id="KW-0547">Nucleotide-binding</keyword>
<feature type="domain" description="GHMP kinase C-terminal" evidence="13">
    <location>
        <begin position="273"/>
        <end position="352"/>
    </location>
</feature>
<evidence type="ECO:0000313" key="15">
    <source>
        <dbReference type="EMBL" id="RJK98467.1"/>
    </source>
</evidence>
<dbReference type="PRINTS" id="PR00959">
    <property type="entry name" value="MEVGALKINASE"/>
</dbReference>
<feature type="domain" description="Galactokinase N-terminal" evidence="14">
    <location>
        <begin position="3"/>
        <end position="52"/>
    </location>
</feature>
<keyword evidence="3 15" id="KW-0808">Transferase</keyword>
<dbReference type="SUPFAM" id="SSF55060">
    <property type="entry name" value="GHMP Kinase, C-terminal domain"/>
    <property type="match status" value="1"/>
</dbReference>
<proteinExistence type="inferred from homology"/>
<dbReference type="PROSITE" id="PS00627">
    <property type="entry name" value="GHMP_KINASES_ATP"/>
    <property type="match status" value="1"/>
</dbReference>
<evidence type="ECO:0000256" key="1">
    <source>
        <dbReference type="ARBA" id="ARBA00006566"/>
    </source>
</evidence>
<evidence type="ECO:0000256" key="2">
    <source>
        <dbReference type="ARBA" id="ARBA00022490"/>
    </source>
</evidence>
<dbReference type="GO" id="GO:0004335">
    <property type="term" value="F:galactokinase activity"/>
    <property type="evidence" value="ECO:0007669"/>
    <property type="project" value="UniProtKB-UniRule"/>
</dbReference>
<dbReference type="InterPro" id="IPR013750">
    <property type="entry name" value="GHMP_kinase_C_dom"/>
</dbReference>
<keyword evidence="2" id="KW-0963">Cytoplasm</keyword>
<evidence type="ECO:0000256" key="10">
    <source>
        <dbReference type="ARBA" id="ARBA00023277"/>
    </source>
</evidence>
<organism evidence="15 16">
    <name type="scientific">Vallicoccus soli</name>
    <dbReference type="NCBI Taxonomy" id="2339232"/>
    <lineage>
        <taxon>Bacteria</taxon>
        <taxon>Bacillati</taxon>
        <taxon>Actinomycetota</taxon>
        <taxon>Actinomycetes</taxon>
        <taxon>Motilibacterales</taxon>
        <taxon>Vallicoccaceae</taxon>
        <taxon>Vallicoccus</taxon>
    </lineage>
</organism>
<evidence type="ECO:0000313" key="16">
    <source>
        <dbReference type="Proteomes" id="UP000265614"/>
    </source>
</evidence>
<dbReference type="EMBL" id="QZEZ01000001">
    <property type="protein sequence ID" value="RJK98467.1"/>
    <property type="molecule type" value="Genomic_DNA"/>
</dbReference>
<evidence type="ECO:0000256" key="7">
    <source>
        <dbReference type="ARBA" id="ARBA00022840"/>
    </source>
</evidence>
<name>A0A3A3Z973_9ACTN</name>
<evidence type="ECO:0000256" key="11">
    <source>
        <dbReference type="NCBIfam" id="TIGR00131"/>
    </source>
</evidence>
<dbReference type="InterPro" id="IPR014721">
    <property type="entry name" value="Ribsml_uS5_D2-typ_fold_subgr"/>
</dbReference>
<evidence type="ECO:0000256" key="6">
    <source>
        <dbReference type="ARBA" id="ARBA00022777"/>
    </source>
</evidence>
<dbReference type="InterPro" id="IPR006204">
    <property type="entry name" value="GHMP_kinase_N_dom"/>
</dbReference>
<dbReference type="InterPro" id="IPR000705">
    <property type="entry name" value="Galactokinase"/>
</dbReference>
<dbReference type="InterPro" id="IPR019539">
    <property type="entry name" value="GalKase_N"/>
</dbReference>
<evidence type="ECO:0000256" key="8">
    <source>
        <dbReference type="ARBA" id="ARBA00022842"/>
    </source>
</evidence>
<evidence type="ECO:0000259" key="12">
    <source>
        <dbReference type="Pfam" id="PF00288"/>
    </source>
</evidence>
<dbReference type="NCBIfam" id="TIGR00131">
    <property type="entry name" value="gal_kin"/>
    <property type="match status" value="1"/>
</dbReference>
<dbReference type="InterPro" id="IPR006203">
    <property type="entry name" value="GHMP_knse_ATP-bd_CS"/>
</dbReference>
<dbReference type="EC" id="2.7.1.6" evidence="11"/>
<protein>
    <recommendedName>
        <fullName evidence="11">Galactokinase</fullName>
        <ecNumber evidence="11">2.7.1.6</ecNumber>
    </recommendedName>
</protein>
<dbReference type="PIRSF" id="PIRSF000530">
    <property type="entry name" value="Galactokinase"/>
    <property type="match status" value="1"/>
</dbReference>
<evidence type="ECO:0000256" key="3">
    <source>
        <dbReference type="ARBA" id="ARBA00022679"/>
    </source>
</evidence>
<dbReference type="FunFam" id="3.30.230.10:FF:000017">
    <property type="entry name" value="Galactokinase"/>
    <property type="match status" value="1"/>
</dbReference>
<gene>
    <name evidence="15" type="primary">galK</name>
    <name evidence="15" type="ORF">D5H78_04815</name>
</gene>